<evidence type="ECO:0000256" key="3">
    <source>
        <dbReference type="SAM" id="Coils"/>
    </source>
</evidence>
<accession>A0A1A9EUI8</accession>
<dbReference type="Gene3D" id="2.40.50.100">
    <property type="match status" value="1"/>
</dbReference>
<keyword evidence="2 3" id="KW-0175">Coiled coil</keyword>
<feature type="coiled-coil region" evidence="3">
    <location>
        <begin position="169"/>
        <end position="196"/>
    </location>
</feature>
<dbReference type="SUPFAM" id="SSF111369">
    <property type="entry name" value="HlyD-like secretion proteins"/>
    <property type="match status" value="2"/>
</dbReference>
<dbReference type="RefSeq" id="WP_067377267.1">
    <property type="nucleotide sequence ID" value="NZ_CP015839.1"/>
</dbReference>
<keyword evidence="6" id="KW-1185">Reference proteome</keyword>
<protein>
    <recommendedName>
        <fullName evidence="4">YbhG-like alpha-helical hairpin domain-containing protein</fullName>
    </recommendedName>
</protein>
<dbReference type="Gene3D" id="2.40.30.170">
    <property type="match status" value="1"/>
</dbReference>
<feature type="domain" description="YbhG-like alpha-helical hairpin" evidence="4">
    <location>
        <begin position="64"/>
        <end position="191"/>
    </location>
</feature>
<evidence type="ECO:0000256" key="2">
    <source>
        <dbReference type="ARBA" id="ARBA00023054"/>
    </source>
</evidence>
<feature type="coiled-coil region" evidence="3">
    <location>
        <begin position="72"/>
        <end position="128"/>
    </location>
</feature>
<dbReference type="PROSITE" id="PS51257">
    <property type="entry name" value="PROKAR_LIPOPROTEIN"/>
    <property type="match status" value="1"/>
</dbReference>
<dbReference type="GO" id="GO:0030313">
    <property type="term" value="C:cell envelope"/>
    <property type="evidence" value="ECO:0007669"/>
    <property type="project" value="UniProtKB-SubCell"/>
</dbReference>
<dbReference type="Proteomes" id="UP000078070">
    <property type="component" value="Chromosome"/>
</dbReference>
<sequence length="318" mass="34752">MLRVVLGLALFVLAGCQWPQEDGINGVLAWDRVELIAELNEPILQVDAREGQRLSAGDLILQQDDRLMRARLAEAAAVLKEASARLAELRRGPRVERIEAARARLAGAEAEADNAAAELKRLETLQRQRLTSVEALELARTQASSSRARSRMNRAELDELLHGSTAAELLQGEARVQQAEARLAQVDIQLQRLQLRAPRDGLLDELPFEQGERPPAGKVVAVLLAGEGPHARVYVPEPMRARLQQGSRAQVRVDGLDGVFDGEIRYISADASFTPFDALTERDRSRLSYLAEVQLSGAGVETLPGGLPVQVVFDGLSL</sequence>
<dbReference type="KEGG" id="mars:A8C75_01785"/>
<dbReference type="InterPro" id="IPR059052">
    <property type="entry name" value="HH_YbhG-like"/>
</dbReference>
<name>A0A1A9EUI8_9GAMM</name>
<evidence type="ECO:0000313" key="5">
    <source>
        <dbReference type="EMBL" id="ANG61318.1"/>
    </source>
</evidence>
<dbReference type="PANTHER" id="PTHR32347">
    <property type="entry name" value="EFFLUX SYSTEM COMPONENT YKNX-RELATED"/>
    <property type="match status" value="1"/>
</dbReference>
<evidence type="ECO:0000256" key="1">
    <source>
        <dbReference type="ARBA" id="ARBA00004196"/>
    </source>
</evidence>
<dbReference type="InterPro" id="IPR050465">
    <property type="entry name" value="UPF0194_transport"/>
</dbReference>
<dbReference type="EMBL" id="CP015839">
    <property type="protein sequence ID" value="ANG61318.1"/>
    <property type="molecule type" value="Genomic_DNA"/>
</dbReference>
<dbReference type="OrthoDB" id="8558741at2"/>
<dbReference type="PANTHER" id="PTHR32347:SF29">
    <property type="entry name" value="UPF0194 MEMBRANE PROTEIN YBHG"/>
    <property type="match status" value="1"/>
</dbReference>
<evidence type="ECO:0000313" key="6">
    <source>
        <dbReference type="Proteomes" id="UP000078070"/>
    </source>
</evidence>
<organism evidence="5 6">
    <name type="scientific">Marinobacterium aestuarii</name>
    <dbReference type="NCBI Taxonomy" id="1821621"/>
    <lineage>
        <taxon>Bacteria</taxon>
        <taxon>Pseudomonadati</taxon>
        <taxon>Pseudomonadota</taxon>
        <taxon>Gammaproteobacteria</taxon>
        <taxon>Oceanospirillales</taxon>
        <taxon>Oceanospirillaceae</taxon>
        <taxon>Marinobacterium</taxon>
    </lineage>
</organism>
<reference evidence="6" key="1">
    <citation type="submission" date="2016-05" db="EMBL/GenBank/DDBJ databases">
        <authorList>
            <person name="Baek K."/>
            <person name="Yang S.-J."/>
        </authorList>
    </citation>
    <scope>NUCLEOTIDE SEQUENCE [LARGE SCALE GENOMIC DNA]</scope>
    <source>
        <strain evidence="6">ST58-10</strain>
    </source>
</reference>
<dbReference type="Pfam" id="PF25881">
    <property type="entry name" value="HH_YBHG"/>
    <property type="match status" value="1"/>
</dbReference>
<proteinExistence type="predicted"/>
<dbReference type="STRING" id="1821621.A8C75_01785"/>
<dbReference type="AlphaFoldDB" id="A0A1A9EUI8"/>
<dbReference type="Gene3D" id="1.10.287.470">
    <property type="entry name" value="Helix hairpin bin"/>
    <property type="match status" value="1"/>
</dbReference>
<reference evidence="5 6" key="2">
    <citation type="journal article" date="2018" name="Int. J. Syst. Evol. Microbiol.">
        <title>Marinobacterium aestuarii sp. nov., a benzene-degrading marine bacterium isolated from estuary sediment.</title>
        <authorList>
            <person name="Bae S.S."/>
            <person name="Jung J."/>
            <person name="Chung D."/>
            <person name="Baek K."/>
        </authorList>
    </citation>
    <scope>NUCLEOTIDE SEQUENCE [LARGE SCALE GENOMIC DNA]</scope>
    <source>
        <strain evidence="5 6">ST58-10</strain>
    </source>
</reference>
<comment type="subcellular location">
    <subcellularLocation>
        <location evidence="1">Cell envelope</location>
    </subcellularLocation>
</comment>
<gene>
    <name evidence="5" type="ORF">A8C75_01785</name>
</gene>
<evidence type="ECO:0000259" key="4">
    <source>
        <dbReference type="Pfam" id="PF25881"/>
    </source>
</evidence>